<evidence type="ECO:0008006" key="3">
    <source>
        <dbReference type="Google" id="ProtNLM"/>
    </source>
</evidence>
<dbReference type="RefSeq" id="WP_201371566.1">
    <property type="nucleotide sequence ID" value="NZ_BNJG01000001.1"/>
</dbReference>
<dbReference type="EMBL" id="BNJG01000001">
    <property type="protein sequence ID" value="GHO54908.1"/>
    <property type="molecule type" value="Genomic_DNA"/>
</dbReference>
<proteinExistence type="predicted"/>
<accession>A0ABQ3UQA3</accession>
<sequence>MELLVATLTSLQAGKDIDSIARIRLVFDTARNAPGVISSNLYQGRGKQPYYLLLTTWDDETSWKSAGERHNPQFLLRSSMADLLAGPPQQWYMHYLWGYSRATRQPGFATVHLLSLPPQQLKRANQECLRYLHQLTLQAPLTFAFLAYGVSDGPSQFTQPTSTSNEPQTTLFGLFSWSSQEESEAFFQHPHTQALGNILQSLGKLHTLPFEIL</sequence>
<gene>
    <name evidence="1" type="ORF">KSB_33830</name>
</gene>
<evidence type="ECO:0000313" key="2">
    <source>
        <dbReference type="Proteomes" id="UP000654345"/>
    </source>
</evidence>
<dbReference type="Proteomes" id="UP000654345">
    <property type="component" value="Unassembled WGS sequence"/>
</dbReference>
<reference evidence="1 2" key="1">
    <citation type="journal article" date="2021" name="Int. J. Syst. Evol. Microbiol.">
        <title>Reticulibacter mediterranei gen. nov., sp. nov., within the new family Reticulibacteraceae fam. nov., and Ktedonospora formicarum gen. nov., sp. nov., Ktedonobacter robiniae sp. nov., Dictyobacter formicarum sp. nov. and Dictyobacter arantiisoli sp. nov., belonging to the class Ktedonobacteria.</title>
        <authorList>
            <person name="Yabe S."/>
            <person name="Zheng Y."/>
            <person name="Wang C.M."/>
            <person name="Sakai Y."/>
            <person name="Abe K."/>
            <person name="Yokota A."/>
            <person name="Donadio S."/>
            <person name="Cavaletti L."/>
            <person name="Monciardini P."/>
        </authorList>
    </citation>
    <scope>NUCLEOTIDE SEQUENCE [LARGE SCALE GENOMIC DNA]</scope>
    <source>
        <strain evidence="1 2">SOSP1-30</strain>
    </source>
</reference>
<protein>
    <recommendedName>
        <fullName evidence="3">ABM domain-containing protein</fullName>
    </recommendedName>
</protein>
<dbReference type="InterPro" id="IPR011008">
    <property type="entry name" value="Dimeric_a/b-barrel"/>
</dbReference>
<evidence type="ECO:0000313" key="1">
    <source>
        <dbReference type="EMBL" id="GHO54908.1"/>
    </source>
</evidence>
<organism evidence="1 2">
    <name type="scientific">Ktedonobacter robiniae</name>
    <dbReference type="NCBI Taxonomy" id="2778365"/>
    <lineage>
        <taxon>Bacteria</taxon>
        <taxon>Bacillati</taxon>
        <taxon>Chloroflexota</taxon>
        <taxon>Ktedonobacteria</taxon>
        <taxon>Ktedonobacterales</taxon>
        <taxon>Ktedonobacteraceae</taxon>
        <taxon>Ktedonobacter</taxon>
    </lineage>
</organism>
<dbReference type="SUPFAM" id="SSF54909">
    <property type="entry name" value="Dimeric alpha+beta barrel"/>
    <property type="match status" value="1"/>
</dbReference>
<name>A0ABQ3UQA3_9CHLR</name>
<comment type="caution">
    <text evidence="1">The sequence shown here is derived from an EMBL/GenBank/DDBJ whole genome shotgun (WGS) entry which is preliminary data.</text>
</comment>
<keyword evidence="2" id="KW-1185">Reference proteome</keyword>